<protein>
    <submittedName>
        <fullName evidence="3">Uncharacterized protein</fullName>
    </submittedName>
</protein>
<keyword evidence="2" id="KW-0472">Membrane</keyword>
<dbReference type="RefSeq" id="WP_100493895.1">
    <property type="nucleotide sequence ID" value="NZ_JAFEJV010000022.1"/>
</dbReference>
<evidence type="ECO:0000256" key="1">
    <source>
        <dbReference type="SAM" id="MobiDB-lite"/>
    </source>
</evidence>
<keyword evidence="2" id="KW-0812">Transmembrane</keyword>
<dbReference type="InterPro" id="IPR052524">
    <property type="entry name" value="MFS_Cyanate_Porter"/>
</dbReference>
<dbReference type="PANTHER" id="PTHR23523:SF2">
    <property type="entry name" value="2-NITROIMIDAZOLE TRANSPORTER"/>
    <property type="match status" value="1"/>
</dbReference>
<proteinExistence type="predicted"/>
<evidence type="ECO:0000256" key="2">
    <source>
        <dbReference type="SAM" id="Phobius"/>
    </source>
</evidence>
<keyword evidence="4" id="KW-1185">Reference proteome</keyword>
<keyword evidence="2" id="KW-1133">Transmembrane helix</keyword>
<evidence type="ECO:0000313" key="3">
    <source>
        <dbReference type="EMBL" id="PJM77129.1"/>
    </source>
</evidence>
<dbReference type="EMBL" id="PEBJ01000002">
    <property type="protein sequence ID" value="PJM77129.1"/>
    <property type="molecule type" value="Genomic_DNA"/>
</dbReference>
<comment type="caution">
    <text evidence="3">The sequence shown here is derived from an EMBL/GenBank/DDBJ whole genome shotgun (WGS) entry which is preliminary data.</text>
</comment>
<feature type="transmembrane region" description="Helical" evidence="2">
    <location>
        <begin position="31"/>
        <end position="51"/>
    </location>
</feature>
<dbReference type="OrthoDB" id="5317164at2"/>
<accession>A0A2M9HJZ5</accession>
<name>A0A2M9HJZ5_9BIFI</name>
<dbReference type="SUPFAM" id="SSF103473">
    <property type="entry name" value="MFS general substrate transporter"/>
    <property type="match status" value="1"/>
</dbReference>
<feature type="compositionally biased region" description="Low complexity" evidence="1">
    <location>
        <begin position="79"/>
        <end position="88"/>
    </location>
</feature>
<reference evidence="4" key="1">
    <citation type="submission" date="2017-10" db="EMBL/GenBank/DDBJ databases">
        <title>Draft genome sequences of strains TRE 1, TRE 9, TRE H and TRI 7, isolated from tamarins, belonging to four potential novel Bifidobacterium species.</title>
        <authorList>
            <person name="Mattarelli P."/>
            <person name="Modesto M."/>
            <person name="Puglisi E."/>
            <person name="Morelli L."/>
            <person name="Bonetti A."/>
            <person name="Spezio C."/>
            <person name="Sandri C."/>
        </authorList>
    </citation>
    <scope>NUCLEOTIDE SEQUENCE [LARGE SCALE GENOMIC DNA]</scope>
    <source>
        <strain evidence="4">TREH</strain>
    </source>
</reference>
<dbReference type="AlphaFoldDB" id="A0A2M9HJZ5"/>
<evidence type="ECO:0000313" key="4">
    <source>
        <dbReference type="Proteomes" id="UP000229239"/>
    </source>
</evidence>
<feature type="region of interest" description="Disordered" evidence="1">
    <location>
        <begin position="77"/>
        <end position="131"/>
    </location>
</feature>
<sequence>MGLQSVNYYVCVTWLPTIEVSFGVSADRTGWHLAVFQLVGIVMGLLIPVLLKGDSQVAAVVAAGSSAPQSLCRIRLGSTGTDADTTGTQRPRKTTKSAAISEISRKSSKRRHCNENTPNEVLENQRINPSK</sequence>
<gene>
    <name evidence="3" type="ORF">CSQ86_04295</name>
</gene>
<dbReference type="Proteomes" id="UP000229239">
    <property type="component" value="Unassembled WGS sequence"/>
</dbReference>
<dbReference type="InterPro" id="IPR036259">
    <property type="entry name" value="MFS_trans_sf"/>
</dbReference>
<dbReference type="PANTHER" id="PTHR23523">
    <property type="match status" value="1"/>
</dbReference>
<organism evidence="3 4">
    <name type="scientific">Bifidobacterium felsineum</name>
    <dbReference type="NCBI Taxonomy" id="2045440"/>
    <lineage>
        <taxon>Bacteria</taxon>
        <taxon>Bacillati</taxon>
        <taxon>Actinomycetota</taxon>
        <taxon>Actinomycetes</taxon>
        <taxon>Bifidobacteriales</taxon>
        <taxon>Bifidobacteriaceae</taxon>
        <taxon>Bifidobacterium</taxon>
    </lineage>
</organism>